<sequence length="285" mass="33399">DDDLEVFRMHAGVEVEKLVTIVQSYIQQAQKCRTRNKRLWVFFDEFNTTSNISLLKEIICERTLLGEPLPSNMVFLGACNPRRNKTNKILINEDAQIGLRQTRYEMQKRICAGTDRRLLYTVVPIPETMLEYIWDYGYLNEPTEIAYITTMLNTCGELSSDPKLLNLTVDLLVNSQKHFRQLEDASSVSLRDIARFCRLYNWFLESLSQRSQAAALKSSAQTFPRRAAFIALLLCYYFRLRSVKLQQQYIEKMQLIIAQEYPLTKRDPDYLTKVILEREQKKLID</sequence>
<dbReference type="Proteomes" id="UP000663842">
    <property type="component" value="Unassembled WGS sequence"/>
</dbReference>
<dbReference type="InterPro" id="IPR031248">
    <property type="entry name" value="RNF213"/>
</dbReference>
<dbReference type="GO" id="GO:0004842">
    <property type="term" value="F:ubiquitin-protein transferase activity"/>
    <property type="evidence" value="ECO:0007669"/>
    <property type="project" value="InterPro"/>
</dbReference>
<evidence type="ECO:0000313" key="1">
    <source>
        <dbReference type="EMBL" id="CAF4385113.1"/>
    </source>
</evidence>
<evidence type="ECO:0000313" key="2">
    <source>
        <dbReference type="Proteomes" id="UP000663842"/>
    </source>
</evidence>
<dbReference type="PANTHER" id="PTHR22605">
    <property type="entry name" value="RZ-TYPE DOMAIN-CONTAINING PROTEIN"/>
    <property type="match status" value="1"/>
</dbReference>
<dbReference type="AlphaFoldDB" id="A0A820N557"/>
<proteinExistence type="predicted"/>
<feature type="non-terminal residue" evidence="1">
    <location>
        <position position="1"/>
    </location>
</feature>
<name>A0A820N557_9BILA</name>
<reference evidence="1" key="1">
    <citation type="submission" date="2021-02" db="EMBL/GenBank/DDBJ databases">
        <authorList>
            <person name="Nowell W R."/>
        </authorList>
    </citation>
    <scope>NUCLEOTIDE SEQUENCE</scope>
</reference>
<dbReference type="PANTHER" id="PTHR22605:SF1">
    <property type="entry name" value="RZ-TYPE DOMAIN-CONTAINING PROTEIN"/>
    <property type="match status" value="1"/>
</dbReference>
<organism evidence="1 2">
    <name type="scientific">Rotaria magnacalcarata</name>
    <dbReference type="NCBI Taxonomy" id="392030"/>
    <lineage>
        <taxon>Eukaryota</taxon>
        <taxon>Metazoa</taxon>
        <taxon>Spiralia</taxon>
        <taxon>Gnathifera</taxon>
        <taxon>Rotifera</taxon>
        <taxon>Eurotatoria</taxon>
        <taxon>Bdelloidea</taxon>
        <taxon>Philodinida</taxon>
        <taxon>Philodinidae</taxon>
        <taxon>Rotaria</taxon>
    </lineage>
</organism>
<gene>
    <name evidence="1" type="ORF">UXM345_LOCUS37601</name>
</gene>
<accession>A0A820N557</accession>
<dbReference type="GO" id="GO:0016887">
    <property type="term" value="F:ATP hydrolysis activity"/>
    <property type="evidence" value="ECO:0007669"/>
    <property type="project" value="InterPro"/>
</dbReference>
<comment type="caution">
    <text evidence="1">The sequence shown here is derived from an EMBL/GenBank/DDBJ whole genome shotgun (WGS) entry which is preliminary data.</text>
</comment>
<protein>
    <submittedName>
        <fullName evidence="1">Uncharacterized protein</fullName>
    </submittedName>
</protein>
<feature type="non-terminal residue" evidence="1">
    <location>
        <position position="285"/>
    </location>
</feature>
<dbReference type="EMBL" id="CAJOBF010021021">
    <property type="protein sequence ID" value="CAF4385113.1"/>
    <property type="molecule type" value="Genomic_DNA"/>
</dbReference>